<dbReference type="Proteomes" id="UP000770661">
    <property type="component" value="Unassembled WGS sequence"/>
</dbReference>
<accession>A0A8J5CXI4</accession>
<comment type="caution">
    <text evidence="1">The sequence shown here is derived from an EMBL/GenBank/DDBJ whole genome shotgun (WGS) entry which is preliminary data.</text>
</comment>
<sequence length="259" mass="28441">MEVSVNSETHNIHIQAHNFTEFPYNLLHRHSNSTTHNSISTKVTTTSSLLATPTTPTLFLARLPGDWSQALRHVPRRKLQPSTGVHRTKEEALLQRIERREKPLLVGRGCVAALLVKLATQRPTLLGHTPICLEIAFVCLLDLFRAMIWAMVSALKSLFLPISTTQGAQSERRCKLRGSTNKRTDRGTQTLPVPARQQLTVVSIAGSEAPPTTPLCRGGCAFTESLAPICKLWGDDICVQMCAAAASGGERRVVARPPR</sequence>
<keyword evidence="2" id="KW-1185">Reference proteome</keyword>
<dbReference type="EMBL" id="JACEEZ010010407">
    <property type="protein sequence ID" value="KAG0721847.1"/>
    <property type="molecule type" value="Genomic_DNA"/>
</dbReference>
<protein>
    <submittedName>
        <fullName evidence="1">Uncharacterized protein</fullName>
    </submittedName>
</protein>
<proteinExistence type="predicted"/>
<evidence type="ECO:0000313" key="1">
    <source>
        <dbReference type="EMBL" id="KAG0721847.1"/>
    </source>
</evidence>
<name>A0A8J5CXI4_CHIOP</name>
<reference evidence="1" key="1">
    <citation type="submission" date="2020-07" db="EMBL/GenBank/DDBJ databases">
        <title>The High-quality genome of the commercially important snow crab, Chionoecetes opilio.</title>
        <authorList>
            <person name="Jeong J.-H."/>
            <person name="Ryu S."/>
        </authorList>
    </citation>
    <scope>NUCLEOTIDE SEQUENCE</scope>
    <source>
        <strain evidence="1">MADBK_172401_WGS</strain>
        <tissue evidence="1">Digestive gland</tissue>
    </source>
</reference>
<gene>
    <name evidence="1" type="ORF">GWK47_045600</name>
</gene>
<evidence type="ECO:0000313" key="2">
    <source>
        <dbReference type="Proteomes" id="UP000770661"/>
    </source>
</evidence>
<organism evidence="1 2">
    <name type="scientific">Chionoecetes opilio</name>
    <name type="common">Atlantic snow crab</name>
    <name type="synonym">Cancer opilio</name>
    <dbReference type="NCBI Taxonomy" id="41210"/>
    <lineage>
        <taxon>Eukaryota</taxon>
        <taxon>Metazoa</taxon>
        <taxon>Ecdysozoa</taxon>
        <taxon>Arthropoda</taxon>
        <taxon>Crustacea</taxon>
        <taxon>Multicrustacea</taxon>
        <taxon>Malacostraca</taxon>
        <taxon>Eumalacostraca</taxon>
        <taxon>Eucarida</taxon>
        <taxon>Decapoda</taxon>
        <taxon>Pleocyemata</taxon>
        <taxon>Brachyura</taxon>
        <taxon>Eubrachyura</taxon>
        <taxon>Majoidea</taxon>
        <taxon>Majidae</taxon>
        <taxon>Chionoecetes</taxon>
    </lineage>
</organism>
<dbReference type="AlphaFoldDB" id="A0A8J5CXI4"/>